<gene>
    <name evidence="9" type="ORF">BJ958_001826</name>
</gene>
<keyword evidence="3" id="KW-0808">Transferase</keyword>
<dbReference type="GO" id="GO:0005886">
    <property type="term" value="C:plasma membrane"/>
    <property type="evidence" value="ECO:0007669"/>
    <property type="project" value="UniProtKB-SubCell"/>
</dbReference>
<accession>A0A852RN43</accession>
<evidence type="ECO:0000256" key="2">
    <source>
        <dbReference type="ARBA" id="ARBA00022475"/>
    </source>
</evidence>
<feature type="transmembrane region" description="Helical" evidence="8">
    <location>
        <begin position="314"/>
        <end position="331"/>
    </location>
</feature>
<keyword evidence="6 8" id="KW-0472">Membrane</keyword>
<evidence type="ECO:0000256" key="5">
    <source>
        <dbReference type="ARBA" id="ARBA00022989"/>
    </source>
</evidence>
<comment type="similarity">
    <text evidence="7">Belongs to the glycosyltransferase 87 family.</text>
</comment>
<comment type="caution">
    <text evidence="9">The sequence shown here is derived from an EMBL/GenBank/DDBJ whole genome shotgun (WGS) entry which is preliminary data.</text>
</comment>
<keyword evidence="2" id="KW-1003">Cell membrane</keyword>
<evidence type="ECO:0000256" key="8">
    <source>
        <dbReference type="SAM" id="Phobius"/>
    </source>
</evidence>
<feature type="transmembrane region" description="Helical" evidence="8">
    <location>
        <begin position="180"/>
        <end position="201"/>
    </location>
</feature>
<sequence length="416" mass="43454">MSATSVRLWAWWGLTRLTLVVLLMTGESGSISDLNYYRASLDDLGAEGVGGTLAEYPVPAFLLLAAPYGLLSLAGATGAYHVLVLLLLLLLDAGFLSALVRRGGRGMPAVLWLAATPALGAISYARFDLVPGVLVALALFALVDAPRRAAVLAVLATGVKYSPALVLPGLAAPAASRARVVLSGAVAGLGLVVVSVAVGGWDRIVSPLTYQGDRGLQIESVAATPAMLRWAVAPGDAAISFAPSLAWEIDGPWTEALLRVSTVVTVLLAAVLVALWGLAWTRIPDARAGLPAAVWLTVGALSAFVVSGKVLSPQYLLWLLPVACAGLALLDGADRRRLARWTIVLLVAALLSHVLYPHAYRAFIEAHSGWSVPAVGVLALRNLLLAGLCVTALAAAWQAIRRVPRRPRDHAETPAS</sequence>
<feature type="transmembrane region" description="Helical" evidence="8">
    <location>
        <begin position="379"/>
        <end position="400"/>
    </location>
</feature>
<evidence type="ECO:0000313" key="9">
    <source>
        <dbReference type="EMBL" id="NYD30280.1"/>
    </source>
</evidence>
<evidence type="ECO:0008006" key="11">
    <source>
        <dbReference type="Google" id="ProtNLM"/>
    </source>
</evidence>
<dbReference type="InterPro" id="IPR018584">
    <property type="entry name" value="GT87"/>
</dbReference>
<evidence type="ECO:0000313" key="10">
    <source>
        <dbReference type="Proteomes" id="UP000582231"/>
    </source>
</evidence>
<keyword evidence="5 8" id="KW-1133">Transmembrane helix</keyword>
<dbReference type="Proteomes" id="UP000582231">
    <property type="component" value="Unassembled WGS sequence"/>
</dbReference>
<evidence type="ECO:0000256" key="3">
    <source>
        <dbReference type="ARBA" id="ARBA00022679"/>
    </source>
</evidence>
<dbReference type="EMBL" id="JACCBF010000001">
    <property type="protein sequence ID" value="NYD30280.1"/>
    <property type="molecule type" value="Genomic_DNA"/>
</dbReference>
<feature type="transmembrane region" description="Helical" evidence="8">
    <location>
        <begin position="256"/>
        <end position="278"/>
    </location>
</feature>
<proteinExistence type="inferred from homology"/>
<evidence type="ECO:0000256" key="1">
    <source>
        <dbReference type="ARBA" id="ARBA00004651"/>
    </source>
</evidence>
<organism evidence="9 10">
    <name type="scientific">Nocardioides kongjuensis</name>
    <dbReference type="NCBI Taxonomy" id="349522"/>
    <lineage>
        <taxon>Bacteria</taxon>
        <taxon>Bacillati</taxon>
        <taxon>Actinomycetota</taxon>
        <taxon>Actinomycetes</taxon>
        <taxon>Propionibacteriales</taxon>
        <taxon>Nocardioidaceae</taxon>
        <taxon>Nocardioides</taxon>
    </lineage>
</organism>
<feature type="transmembrane region" description="Helical" evidence="8">
    <location>
        <begin position="110"/>
        <end position="143"/>
    </location>
</feature>
<keyword evidence="10" id="KW-1185">Reference proteome</keyword>
<dbReference type="GO" id="GO:0016758">
    <property type="term" value="F:hexosyltransferase activity"/>
    <property type="evidence" value="ECO:0007669"/>
    <property type="project" value="InterPro"/>
</dbReference>
<comment type="subcellular location">
    <subcellularLocation>
        <location evidence="1">Cell membrane</location>
        <topology evidence="1">Multi-pass membrane protein</topology>
    </subcellularLocation>
</comment>
<name>A0A852RN43_9ACTN</name>
<feature type="transmembrane region" description="Helical" evidence="8">
    <location>
        <begin position="78"/>
        <end position="98"/>
    </location>
</feature>
<evidence type="ECO:0000256" key="6">
    <source>
        <dbReference type="ARBA" id="ARBA00023136"/>
    </source>
</evidence>
<keyword evidence="4 8" id="KW-0812">Transmembrane</keyword>
<protein>
    <recommendedName>
        <fullName evidence="11">DUF2029 domain-containing protein</fullName>
    </recommendedName>
</protein>
<reference evidence="9 10" key="1">
    <citation type="submission" date="2020-07" db="EMBL/GenBank/DDBJ databases">
        <title>Sequencing the genomes of 1000 actinobacteria strains.</title>
        <authorList>
            <person name="Klenk H.-P."/>
        </authorList>
    </citation>
    <scope>NUCLEOTIDE SEQUENCE [LARGE SCALE GENOMIC DNA]</scope>
    <source>
        <strain evidence="9 10">DSM 19082</strain>
    </source>
</reference>
<feature type="transmembrane region" description="Helical" evidence="8">
    <location>
        <begin position="338"/>
        <end position="359"/>
    </location>
</feature>
<dbReference type="RefSeq" id="WP_179726554.1">
    <property type="nucleotide sequence ID" value="NZ_BAABEF010000001.1"/>
</dbReference>
<evidence type="ECO:0000256" key="7">
    <source>
        <dbReference type="ARBA" id="ARBA00024033"/>
    </source>
</evidence>
<dbReference type="Pfam" id="PF09594">
    <property type="entry name" value="GT87"/>
    <property type="match status" value="1"/>
</dbReference>
<evidence type="ECO:0000256" key="4">
    <source>
        <dbReference type="ARBA" id="ARBA00022692"/>
    </source>
</evidence>
<dbReference type="AlphaFoldDB" id="A0A852RN43"/>
<feature type="transmembrane region" description="Helical" evidence="8">
    <location>
        <begin position="149"/>
        <end position="168"/>
    </location>
</feature>
<feature type="transmembrane region" description="Helical" evidence="8">
    <location>
        <begin position="290"/>
        <end position="308"/>
    </location>
</feature>